<keyword evidence="6" id="KW-0501">Molybdenum cofactor biosynthesis</keyword>
<proteinExistence type="inferred from homology"/>
<evidence type="ECO:0000256" key="8">
    <source>
        <dbReference type="ARBA" id="ARBA00029745"/>
    </source>
</evidence>
<feature type="compositionally biased region" description="Basic and acidic residues" evidence="13">
    <location>
        <begin position="143"/>
        <end position="155"/>
    </location>
</feature>
<sequence length="172" mass="18809">MHGDRIIVQEADFDVAAEYQRLAGDAAIGAVVLFVGRVRDLNPQPELVSLHLEHYPAMTAKALQQIVESARERWPLDAVTVIHRVGALQPAEQIVLVLTASAHRIAAYAANTYIIDYLKTKAPFWKKEVSAAHSVWVEARESDQEAQQRWERENDAGCSGIGGGRSAPDGGA</sequence>
<dbReference type="GO" id="GO:0030366">
    <property type="term" value="F:molybdopterin synthase activity"/>
    <property type="evidence" value="ECO:0007669"/>
    <property type="project" value="UniProtKB-EC"/>
</dbReference>
<dbReference type="KEGG" id="cmav:ABHF33_06425"/>
<evidence type="ECO:0000256" key="10">
    <source>
        <dbReference type="ARBA" id="ARBA00030781"/>
    </source>
</evidence>
<reference evidence="14" key="1">
    <citation type="submission" date="2024-05" db="EMBL/GenBank/DDBJ databases">
        <authorList>
            <person name="Yang L."/>
            <person name="Pan L."/>
        </authorList>
    </citation>
    <scope>NUCLEOTIDE SEQUENCE</scope>
    <source>
        <strain evidence="14">FCG-7</strain>
    </source>
</reference>
<evidence type="ECO:0000256" key="2">
    <source>
        <dbReference type="ARBA" id="ARBA00005426"/>
    </source>
</evidence>
<protein>
    <recommendedName>
        <fullName evidence="4">Molybdopterin synthase catalytic subunit</fullName>
        <ecNumber evidence="3">2.8.1.12</ecNumber>
    </recommendedName>
    <alternativeName>
        <fullName evidence="10">MPT synthase subunit 2</fullName>
    </alternativeName>
    <alternativeName>
        <fullName evidence="8">Molybdenum cofactor biosynthesis protein E</fullName>
    </alternativeName>
    <alternativeName>
        <fullName evidence="9">Molybdopterin-converting factor large subunit</fullName>
    </alternativeName>
    <alternativeName>
        <fullName evidence="11">Molybdopterin-converting factor subunit 2</fullName>
    </alternativeName>
</protein>
<keyword evidence="5 14" id="KW-0808">Transferase</keyword>
<dbReference type="InterPro" id="IPR036563">
    <property type="entry name" value="MoaE_sf"/>
</dbReference>
<feature type="compositionally biased region" description="Gly residues" evidence="13">
    <location>
        <begin position="159"/>
        <end position="172"/>
    </location>
</feature>
<dbReference type="EMBL" id="CP157355">
    <property type="protein sequence ID" value="XBM01896.1"/>
    <property type="molecule type" value="Genomic_DNA"/>
</dbReference>
<evidence type="ECO:0000256" key="5">
    <source>
        <dbReference type="ARBA" id="ARBA00022679"/>
    </source>
</evidence>
<dbReference type="GO" id="GO:0006777">
    <property type="term" value="P:Mo-molybdopterin cofactor biosynthetic process"/>
    <property type="evidence" value="ECO:0007669"/>
    <property type="project" value="UniProtKB-KW"/>
</dbReference>
<organism evidence="14">
    <name type="scientific">Chitinibacter mangrovi</name>
    <dbReference type="NCBI Taxonomy" id="3153927"/>
    <lineage>
        <taxon>Bacteria</taxon>
        <taxon>Pseudomonadati</taxon>
        <taxon>Pseudomonadota</taxon>
        <taxon>Betaproteobacteria</taxon>
        <taxon>Neisseriales</taxon>
        <taxon>Chitinibacteraceae</taxon>
        <taxon>Chitinibacter</taxon>
    </lineage>
</organism>
<dbReference type="CDD" id="cd00756">
    <property type="entry name" value="MoaE"/>
    <property type="match status" value="1"/>
</dbReference>
<evidence type="ECO:0000256" key="9">
    <source>
        <dbReference type="ARBA" id="ARBA00030407"/>
    </source>
</evidence>
<comment type="catalytic activity">
    <reaction evidence="12">
        <text>2 [molybdopterin-synthase sulfur-carrier protein]-C-terminal-Gly-aminoethanethioate + cyclic pyranopterin phosphate + H2O = molybdopterin + 2 [molybdopterin-synthase sulfur-carrier protein]-C-terminal Gly-Gly + 2 H(+)</text>
        <dbReference type="Rhea" id="RHEA:26333"/>
        <dbReference type="Rhea" id="RHEA-COMP:12202"/>
        <dbReference type="Rhea" id="RHEA-COMP:19907"/>
        <dbReference type="ChEBI" id="CHEBI:15377"/>
        <dbReference type="ChEBI" id="CHEBI:15378"/>
        <dbReference type="ChEBI" id="CHEBI:58698"/>
        <dbReference type="ChEBI" id="CHEBI:59648"/>
        <dbReference type="ChEBI" id="CHEBI:90778"/>
        <dbReference type="ChEBI" id="CHEBI:232372"/>
        <dbReference type="EC" id="2.8.1.12"/>
    </reaction>
</comment>
<gene>
    <name evidence="14" type="primary">moaE</name>
    <name evidence="14" type="ORF">ABHF33_06425</name>
</gene>
<comment type="similarity">
    <text evidence="2">Belongs to the MoaE family.</text>
</comment>
<dbReference type="SUPFAM" id="SSF54690">
    <property type="entry name" value="Molybdopterin synthase subunit MoaE"/>
    <property type="match status" value="1"/>
</dbReference>
<dbReference type="AlphaFoldDB" id="A0AAU7FCG4"/>
<feature type="region of interest" description="Disordered" evidence="13">
    <location>
        <begin position="143"/>
        <end position="172"/>
    </location>
</feature>
<comment type="pathway">
    <text evidence="1">Cofactor biosynthesis; molybdopterin biosynthesis.</text>
</comment>
<dbReference type="FunFam" id="3.90.1170.40:FF:000001">
    <property type="entry name" value="Molybdopterin synthase catalytic subunit MoaE"/>
    <property type="match status" value="1"/>
</dbReference>
<dbReference type="NCBIfam" id="NF007959">
    <property type="entry name" value="PRK10678.1"/>
    <property type="match status" value="1"/>
</dbReference>
<accession>A0AAU7FCG4</accession>
<evidence type="ECO:0000256" key="7">
    <source>
        <dbReference type="ARBA" id="ARBA00026066"/>
    </source>
</evidence>
<dbReference type="RefSeq" id="WP_348946133.1">
    <property type="nucleotide sequence ID" value="NZ_CP157355.1"/>
</dbReference>
<dbReference type="InterPro" id="IPR003448">
    <property type="entry name" value="Mopterin_biosynth_MoaE"/>
</dbReference>
<dbReference type="EC" id="2.8.1.12" evidence="3"/>
<evidence type="ECO:0000313" key="14">
    <source>
        <dbReference type="EMBL" id="XBM01896.1"/>
    </source>
</evidence>
<evidence type="ECO:0000256" key="11">
    <source>
        <dbReference type="ARBA" id="ARBA00032474"/>
    </source>
</evidence>
<evidence type="ECO:0000256" key="12">
    <source>
        <dbReference type="ARBA" id="ARBA00049878"/>
    </source>
</evidence>
<evidence type="ECO:0000256" key="4">
    <source>
        <dbReference type="ARBA" id="ARBA00013858"/>
    </source>
</evidence>
<comment type="subunit">
    <text evidence="7">Heterotetramer of 2 MoaD subunits and 2 MoaE subunits. Also stable as homodimer. The enzyme changes between these two forms during catalysis.</text>
</comment>
<evidence type="ECO:0000256" key="3">
    <source>
        <dbReference type="ARBA" id="ARBA00011950"/>
    </source>
</evidence>
<dbReference type="Pfam" id="PF02391">
    <property type="entry name" value="MoaE"/>
    <property type="match status" value="1"/>
</dbReference>
<dbReference type="Gene3D" id="3.90.1170.40">
    <property type="entry name" value="Molybdopterin biosynthesis MoaE subunit"/>
    <property type="match status" value="1"/>
</dbReference>
<evidence type="ECO:0000256" key="6">
    <source>
        <dbReference type="ARBA" id="ARBA00023150"/>
    </source>
</evidence>
<evidence type="ECO:0000256" key="1">
    <source>
        <dbReference type="ARBA" id="ARBA00005046"/>
    </source>
</evidence>
<evidence type="ECO:0000256" key="13">
    <source>
        <dbReference type="SAM" id="MobiDB-lite"/>
    </source>
</evidence>
<dbReference type="PANTHER" id="PTHR23404">
    <property type="entry name" value="MOLYBDOPTERIN SYNTHASE RELATED"/>
    <property type="match status" value="1"/>
</dbReference>
<name>A0AAU7FCG4_9NEIS</name>